<organism evidence="1 2">
    <name type="scientific">Bacillus mycoides</name>
    <dbReference type="NCBI Taxonomy" id="1405"/>
    <lineage>
        <taxon>Bacteria</taxon>
        <taxon>Bacillati</taxon>
        <taxon>Bacillota</taxon>
        <taxon>Bacilli</taxon>
        <taxon>Bacillales</taxon>
        <taxon>Bacillaceae</taxon>
        <taxon>Bacillus</taxon>
        <taxon>Bacillus cereus group</taxon>
    </lineage>
</organism>
<accession>A0ABC9QXT1</accession>
<dbReference type="EMBL" id="AHEV01000043">
    <property type="protein sequence ID" value="EJR31279.1"/>
    <property type="molecule type" value="Genomic_DNA"/>
</dbReference>
<proteinExistence type="predicted"/>
<evidence type="ECO:0000313" key="1">
    <source>
        <dbReference type="EMBL" id="EJR31279.1"/>
    </source>
</evidence>
<dbReference type="AlphaFoldDB" id="A0ABC9QXT1"/>
<comment type="caution">
    <text evidence="1">The sequence shown here is derived from an EMBL/GenBank/DDBJ whole genome shotgun (WGS) entry which is preliminary data.</text>
</comment>
<name>A0ABC9QXT1_BACMY</name>
<sequence>MILSCKRFYFFSLILSRFAFMKNALPIVNITEEIYIVIPEYLLSNIVILSKLMNIINISDMYNHIKICII</sequence>
<evidence type="ECO:0000313" key="2">
    <source>
        <dbReference type="Proteomes" id="UP000006976"/>
    </source>
</evidence>
<dbReference type="Proteomes" id="UP000006976">
    <property type="component" value="Unassembled WGS sequence"/>
</dbReference>
<gene>
    <name evidence="1" type="ORF">III_05505</name>
</gene>
<protein>
    <submittedName>
        <fullName evidence="1">Uncharacterized protein</fullName>
    </submittedName>
</protein>
<reference evidence="1 2" key="1">
    <citation type="submission" date="2012-04" db="EMBL/GenBank/DDBJ databases">
        <title>The Genome Sequence of Bacillus cereus VD078.</title>
        <authorList>
            <consortium name="The Broad Institute Genome Sequencing Platform"/>
            <consortium name="The Broad Institute Genome Sequencing Center for Infectious Disease"/>
            <person name="Feldgarden M."/>
            <person name="Van der Auwera G.A."/>
            <person name="Mahillon J."/>
            <person name="Duprez V."/>
            <person name="Timmery S."/>
            <person name="Mattelet C."/>
            <person name="Dierick K."/>
            <person name="Sun M."/>
            <person name="Yu Z."/>
            <person name="Zhu L."/>
            <person name="Hu X."/>
            <person name="Shank E.B."/>
            <person name="Swiecicka I."/>
            <person name="Hansen B.M."/>
            <person name="Andrup L."/>
            <person name="Young S.K."/>
            <person name="Zeng Q."/>
            <person name="Gargeya S."/>
            <person name="Fitzgerald M."/>
            <person name="Haas B."/>
            <person name="Abouelleil A."/>
            <person name="Alvarado L."/>
            <person name="Arachchi H.M."/>
            <person name="Berlin A."/>
            <person name="Chapman S.B."/>
            <person name="Goldberg J."/>
            <person name="Griggs A."/>
            <person name="Gujja S."/>
            <person name="Hansen M."/>
            <person name="Howarth C."/>
            <person name="Imamovic A."/>
            <person name="Larimer J."/>
            <person name="McCowen C."/>
            <person name="Montmayeur A."/>
            <person name="Murphy C."/>
            <person name="Neiman D."/>
            <person name="Pearson M."/>
            <person name="Priest M."/>
            <person name="Roberts A."/>
            <person name="Saif S."/>
            <person name="Shea T."/>
            <person name="Sisk P."/>
            <person name="Sykes S."/>
            <person name="Wortman J."/>
            <person name="Nusbaum C."/>
            <person name="Birren B."/>
        </authorList>
    </citation>
    <scope>NUCLEOTIDE SEQUENCE [LARGE SCALE GENOMIC DNA]</scope>
    <source>
        <strain evidence="1 2">VD078</strain>
    </source>
</reference>